<organism evidence="5 6">
    <name type="scientific">Mycolicibacterium elephantis</name>
    <dbReference type="NCBI Taxonomy" id="81858"/>
    <lineage>
        <taxon>Bacteria</taxon>
        <taxon>Bacillati</taxon>
        <taxon>Actinomycetota</taxon>
        <taxon>Actinomycetes</taxon>
        <taxon>Mycobacteriales</taxon>
        <taxon>Mycobacteriaceae</taxon>
        <taxon>Mycolicibacterium</taxon>
    </lineage>
</organism>
<dbReference type="InterPro" id="IPR016163">
    <property type="entry name" value="Ald_DH_C"/>
</dbReference>
<dbReference type="AlphaFoldDB" id="A0A1X0CFC4"/>
<dbReference type="InterPro" id="IPR016162">
    <property type="entry name" value="Ald_DH_N"/>
</dbReference>
<evidence type="ECO:0000313" key="6">
    <source>
        <dbReference type="Proteomes" id="UP000192772"/>
    </source>
</evidence>
<sequence length="244" mass="26074">MQRILLHVYKFHDATASSRTKVSMIVVANPRKIGAQAGPLVSHAQPERVCRNIASTEGTKFSGGEASQPDELPGYFAASTIVATLEPASAVVQDMQDDIVGSVLTLKEFDDEVQAISLANATPYGLAVAVWTRLNDAAIGLSRETTAGFIWFNASRKNSREMSYSGVDNPGCTIAGAAKETRIFGSYDPYPEWQSWRIHRSAAVSSFFAGPPAAAGWIPSIFDQCDEAAGGILADYGIGEVARV</sequence>
<name>A0A1X0CFC4_9MYCO</name>
<gene>
    <name evidence="5" type="ORF">BST23_25180</name>
</gene>
<evidence type="ECO:0000256" key="3">
    <source>
        <dbReference type="ARBA" id="ARBA00023027"/>
    </source>
</evidence>
<dbReference type="Pfam" id="PF00171">
    <property type="entry name" value="Aldedh"/>
    <property type="match status" value="1"/>
</dbReference>
<dbReference type="PANTHER" id="PTHR43860:SF2">
    <property type="entry name" value="BETAINE ALDEHYDE DEHYDROGENASE-RELATED"/>
    <property type="match status" value="1"/>
</dbReference>
<comment type="similarity">
    <text evidence="1">Belongs to the aldehyde dehydrogenase family.</text>
</comment>
<evidence type="ECO:0000259" key="4">
    <source>
        <dbReference type="Pfam" id="PF00171"/>
    </source>
</evidence>
<feature type="domain" description="Aldehyde dehydrogenase" evidence="4">
    <location>
        <begin position="2"/>
        <end position="171"/>
    </location>
</feature>
<evidence type="ECO:0000256" key="2">
    <source>
        <dbReference type="ARBA" id="ARBA00023002"/>
    </source>
</evidence>
<accession>A0A1X0CFC4</accession>
<dbReference type="GO" id="GO:0016620">
    <property type="term" value="F:oxidoreductase activity, acting on the aldehyde or oxo group of donors, NAD or NADP as acceptor"/>
    <property type="evidence" value="ECO:0007669"/>
    <property type="project" value="InterPro"/>
</dbReference>
<keyword evidence="3" id="KW-0520">NAD</keyword>
<protein>
    <submittedName>
        <fullName evidence="5">Aldehyde dehydrogenase</fullName>
    </submittedName>
</protein>
<reference evidence="5 6" key="1">
    <citation type="submission" date="2017-02" db="EMBL/GenBank/DDBJ databases">
        <title>The new phylogeny of genus Mycobacterium.</title>
        <authorList>
            <person name="Tortoli E."/>
            <person name="Trovato A."/>
            <person name="Cirillo D.M."/>
        </authorList>
    </citation>
    <scope>NUCLEOTIDE SEQUENCE [LARGE SCALE GENOMIC DNA]</scope>
    <source>
        <strain evidence="5 6">FI-09383</strain>
    </source>
</reference>
<keyword evidence="2" id="KW-0560">Oxidoreductase</keyword>
<dbReference type="RefSeq" id="WP_083043888.1">
    <property type="nucleotide sequence ID" value="NZ_MVHP01000051.1"/>
</dbReference>
<evidence type="ECO:0000313" key="5">
    <source>
        <dbReference type="EMBL" id="ORA58823.1"/>
    </source>
</evidence>
<dbReference type="InterPro" id="IPR016161">
    <property type="entry name" value="Ald_DH/histidinol_DH"/>
</dbReference>
<dbReference type="OrthoDB" id="4631315at2"/>
<dbReference type="InterPro" id="IPR015590">
    <property type="entry name" value="Aldehyde_DH_dom"/>
</dbReference>
<dbReference type="Gene3D" id="3.40.605.10">
    <property type="entry name" value="Aldehyde Dehydrogenase, Chain A, domain 1"/>
    <property type="match status" value="1"/>
</dbReference>
<comment type="caution">
    <text evidence="5">The sequence shown here is derived from an EMBL/GenBank/DDBJ whole genome shotgun (WGS) entry which is preliminary data.</text>
</comment>
<dbReference type="SUPFAM" id="SSF53720">
    <property type="entry name" value="ALDH-like"/>
    <property type="match status" value="1"/>
</dbReference>
<dbReference type="EMBL" id="MVHP01000051">
    <property type="protein sequence ID" value="ORA58823.1"/>
    <property type="molecule type" value="Genomic_DNA"/>
</dbReference>
<dbReference type="PANTHER" id="PTHR43860">
    <property type="entry name" value="BETAINE ALDEHYDE DEHYDROGENASE"/>
    <property type="match status" value="1"/>
</dbReference>
<dbReference type="Gene3D" id="3.40.309.10">
    <property type="entry name" value="Aldehyde Dehydrogenase, Chain A, domain 2"/>
    <property type="match status" value="1"/>
</dbReference>
<dbReference type="STRING" id="81858.BST23_25180"/>
<dbReference type="Proteomes" id="UP000192772">
    <property type="component" value="Unassembled WGS sequence"/>
</dbReference>
<evidence type="ECO:0000256" key="1">
    <source>
        <dbReference type="ARBA" id="ARBA00009986"/>
    </source>
</evidence>
<proteinExistence type="inferred from homology"/>